<protein>
    <submittedName>
        <fullName evidence="4">Uncharacterized protein</fullName>
    </submittedName>
</protein>
<evidence type="ECO:0000256" key="1">
    <source>
        <dbReference type="SAM" id="Coils"/>
    </source>
</evidence>
<reference evidence="4" key="1">
    <citation type="submission" date="2020-03" db="EMBL/GenBank/DDBJ databases">
        <title>The deep terrestrial virosphere.</title>
        <authorList>
            <person name="Holmfeldt K."/>
            <person name="Nilsson E."/>
            <person name="Simone D."/>
            <person name="Lopez-Fernandez M."/>
            <person name="Wu X."/>
            <person name="de Brujin I."/>
            <person name="Lundin D."/>
            <person name="Andersson A."/>
            <person name="Bertilsson S."/>
            <person name="Dopson M."/>
        </authorList>
    </citation>
    <scope>NUCLEOTIDE SEQUENCE</scope>
    <source>
        <strain evidence="3">MM415A00243</strain>
        <strain evidence="2">MM415B00422</strain>
        <strain evidence="4">TM448B02010</strain>
    </source>
</reference>
<dbReference type="AlphaFoldDB" id="A0A6M3XUZ6"/>
<accession>A0A6M3XUZ6</accession>
<name>A0A6M3XUZ6_9ZZZZ</name>
<evidence type="ECO:0000313" key="2">
    <source>
        <dbReference type="EMBL" id="QJA65295.1"/>
    </source>
</evidence>
<organism evidence="4">
    <name type="scientific">viral metagenome</name>
    <dbReference type="NCBI Taxonomy" id="1070528"/>
    <lineage>
        <taxon>unclassified sequences</taxon>
        <taxon>metagenomes</taxon>
        <taxon>organismal metagenomes</taxon>
    </lineage>
</organism>
<dbReference type="EMBL" id="MT142521">
    <property type="protein sequence ID" value="QJA83995.1"/>
    <property type="molecule type" value="Genomic_DNA"/>
</dbReference>
<keyword evidence="1" id="KW-0175">Coiled coil</keyword>
<dbReference type="EMBL" id="MT141535">
    <property type="protein sequence ID" value="QJA65295.1"/>
    <property type="molecule type" value="Genomic_DNA"/>
</dbReference>
<dbReference type="EMBL" id="MT144865">
    <property type="protein sequence ID" value="QJI00624.1"/>
    <property type="molecule type" value="Genomic_DNA"/>
</dbReference>
<evidence type="ECO:0000313" key="3">
    <source>
        <dbReference type="EMBL" id="QJA83995.1"/>
    </source>
</evidence>
<feature type="coiled-coil region" evidence="1">
    <location>
        <begin position="60"/>
        <end position="87"/>
    </location>
</feature>
<sequence>MTRDDAIRARCECCEHMLGMCAEPFFARCQAWTPRDDDVRDAVRVSESKGEILSRMDEIEKRAKHDRDEANRQLVNLADRVEAFDANAVAQIFEIVGRVSKQRVRLRVLEMRLARLFKEGKA</sequence>
<evidence type="ECO:0000313" key="4">
    <source>
        <dbReference type="EMBL" id="QJI00624.1"/>
    </source>
</evidence>
<gene>
    <name evidence="3" type="ORF">MM415A00243_0057</name>
    <name evidence="2" type="ORF">MM415B00422_0057</name>
    <name evidence="4" type="ORF">TM448B02010_0004</name>
</gene>
<proteinExistence type="predicted"/>